<reference evidence="3" key="1">
    <citation type="submission" date="2016-10" db="EMBL/GenBank/DDBJ databases">
        <authorList>
            <person name="Varghese N."/>
            <person name="Submissions S."/>
        </authorList>
    </citation>
    <scope>NUCLEOTIDE SEQUENCE [LARGE SCALE GENOMIC DNA]</scope>
    <source>
        <strain evidence="3">IBRC-M 10760</strain>
    </source>
</reference>
<dbReference type="GO" id="GO:0051782">
    <property type="term" value="P:negative regulation of cell division"/>
    <property type="evidence" value="ECO:0007669"/>
    <property type="project" value="TreeGrafter"/>
</dbReference>
<sequence>MAGDVYTVAGGKGGVGKTTTAVNTAIALQAAGRRTIVVDADLGMTNLSELLGLDHEPRLHDVLAGDAELGDAIAEGPRGVSVLAGRGTLESFAEADPSNLRPVLRALRRSYEAVIVDTGAGLSHETLVPAGMSDGIVLVTTPDEVSLTDAKKVGDLAERVDGSIVGAVLTKVRDDIDVSAVGDELGEEILGVVPQDDEATADEPLVVTSPDSYAAQAYRRLGTKLADRIDDPTVERPVES</sequence>
<dbReference type="Gene3D" id="3.40.50.300">
    <property type="entry name" value="P-loop containing nucleotide triphosphate hydrolases"/>
    <property type="match status" value="1"/>
</dbReference>
<evidence type="ECO:0000313" key="2">
    <source>
        <dbReference type="EMBL" id="SDF05885.1"/>
    </source>
</evidence>
<dbReference type="InterPro" id="IPR002586">
    <property type="entry name" value="CobQ/CobB/MinD/ParA_Nub-bd_dom"/>
</dbReference>
<dbReference type="InterPro" id="IPR027417">
    <property type="entry name" value="P-loop_NTPase"/>
</dbReference>
<dbReference type="GO" id="GO:0005524">
    <property type="term" value="F:ATP binding"/>
    <property type="evidence" value="ECO:0007669"/>
    <property type="project" value="TreeGrafter"/>
</dbReference>
<dbReference type="PANTHER" id="PTHR43384">
    <property type="entry name" value="SEPTUM SITE-DETERMINING PROTEIN MIND HOMOLOG, CHLOROPLASTIC-RELATED"/>
    <property type="match status" value="1"/>
</dbReference>
<dbReference type="PANTHER" id="PTHR43384:SF10">
    <property type="entry name" value="ATPASE INVOLVED IN CHROMOSOME PARTITIONING, PARA_MIND FAMILY"/>
    <property type="match status" value="1"/>
</dbReference>
<dbReference type="RefSeq" id="WP_092689008.1">
    <property type="nucleotide sequence ID" value="NZ_FNBK01000003.1"/>
</dbReference>
<dbReference type="GO" id="GO:0009898">
    <property type="term" value="C:cytoplasmic side of plasma membrane"/>
    <property type="evidence" value="ECO:0007669"/>
    <property type="project" value="TreeGrafter"/>
</dbReference>
<evidence type="ECO:0000313" key="3">
    <source>
        <dbReference type="Proteomes" id="UP000199076"/>
    </source>
</evidence>
<dbReference type="Proteomes" id="UP000199076">
    <property type="component" value="Unassembled WGS sequence"/>
</dbReference>
<proteinExistence type="predicted"/>
<dbReference type="AlphaFoldDB" id="A0A1G7HZR6"/>
<dbReference type="Pfam" id="PF01656">
    <property type="entry name" value="CbiA"/>
    <property type="match status" value="1"/>
</dbReference>
<accession>A0A1G7HZR6</accession>
<dbReference type="EMBL" id="FNBK01000003">
    <property type="protein sequence ID" value="SDF05885.1"/>
    <property type="molecule type" value="Genomic_DNA"/>
</dbReference>
<dbReference type="InterPro" id="IPR050625">
    <property type="entry name" value="ParA/MinD_ATPase"/>
</dbReference>
<name>A0A1G7HZR6_9EURY</name>
<feature type="domain" description="CobQ/CobB/MinD/ParA nucleotide binding" evidence="1">
    <location>
        <begin position="7"/>
        <end position="199"/>
    </location>
</feature>
<organism evidence="2 3">
    <name type="scientific">Halorientalis regularis</name>
    <dbReference type="NCBI Taxonomy" id="660518"/>
    <lineage>
        <taxon>Archaea</taxon>
        <taxon>Methanobacteriati</taxon>
        <taxon>Methanobacteriota</taxon>
        <taxon>Stenosarchaea group</taxon>
        <taxon>Halobacteria</taxon>
        <taxon>Halobacteriales</taxon>
        <taxon>Haloarculaceae</taxon>
        <taxon>Halorientalis</taxon>
    </lineage>
</organism>
<keyword evidence="3" id="KW-1185">Reference proteome</keyword>
<dbReference type="GO" id="GO:0016887">
    <property type="term" value="F:ATP hydrolysis activity"/>
    <property type="evidence" value="ECO:0007669"/>
    <property type="project" value="TreeGrafter"/>
</dbReference>
<dbReference type="OrthoDB" id="31168at2157"/>
<dbReference type="GO" id="GO:0005829">
    <property type="term" value="C:cytosol"/>
    <property type="evidence" value="ECO:0007669"/>
    <property type="project" value="TreeGrafter"/>
</dbReference>
<dbReference type="SUPFAM" id="SSF52540">
    <property type="entry name" value="P-loop containing nucleoside triphosphate hydrolases"/>
    <property type="match status" value="1"/>
</dbReference>
<protein>
    <submittedName>
        <fullName evidence="2">Septum site-determining protein MinD</fullName>
    </submittedName>
</protein>
<dbReference type="STRING" id="660518.SAMN05216218_103222"/>
<gene>
    <name evidence="2" type="ORF">SAMN05216218_103222</name>
</gene>
<evidence type="ECO:0000259" key="1">
    <source>
        <dbReference type="Pfam" id="PF01656"/>
    </source>
</evidence>